<dbReference type="AlphaFoldDB" id="A0A0K1Q087"/>
<dbReference type="KEGG" id="llu:AKJ09_05821"/>
<dbReference type="Proteomes" id="UP000064967">
    <property type="component" value="Chromosome"/>
</dbReference>
<sequence>MVVAGTPLTAFADEDCGSMSREEVEARLDFLAHVFDREIHAIETWSYVWGSVPALAAVGQGVALTLTHDYGTRVDLSVGIVTSLIGVLSLGLLPLRLTLPMRNARWRWGEADRCAVLGHAEATLARAAKDQSMATGGLTHLGNIALNTGVVLVLGLGYDRWSTAAISGGAGVVIGELTAFTQPHHLRDALEGYRAGRFYVPNSKISWSIGPTIGKDAWGAALRASW</sequence>
<name>A0A0K1Q087_9BACT</name>
<accession>A0A0K1Q087</accession>
<evidence type="ECO:0000313" key="3">
    <source>
        <dbReference type="Proteomes" id="UP000064967"/>
    </source>
</evidence>
<reference evidence="2 3" key="1">
    <citation type="submission" date="2015-08" db="EMBL/GenBank/DDBJ databases">
        <authorList>
            <person name="Babu N.S."/>
            <person name="Beckwith C.J."/>
            <person name="Beseler K.G."/>
            <person name="Brison A."/>
            <person name="Carone J.V."/>
            <person name="Caskin T.P."/>
            <person name="Diamond M."/>
            <person name="Durham M.E."/>
            <person name="Foxe J.M."/>
            <person name="Go M."/>
            <person name="Henderson B.A."/>
            <person name="Jones I.B."/>
            <person name="McGettigan J.A."/>
            <person name="Micheletti S.J."/>
            <person name="Nasrallah M.E."/>
            <person name="Ortiz D."/>
            <person name="Piller C.R."/>
            <person name="Privatt S.R."/>
            <person name="Schneider S.L."/>
            <person name="Sharp S."/>
            <person name="Smith T.C."/>
            <person name="Stanton J.D."/>
            <person name="Ullery H.E."/>
            <person name="Wilson R.J."/>
            <person name="Serrano M.G."/>
            <person name="Buck G."/>
            <person name="Lee V."/>
            <person name="Wang Y."/>
            <person name="Carvalho R."/>
            <person name="Voegtly L."/>
            <person name="Shi R."/>
            <person name="Duckworth R."/>
            <person name="Johnson A."/>
            <person name="Loviza R."/>
            <person name="Walstead R."/>
            <person name="Shah Z."/>
            <person name="Kiflezghi M."/>
            <person name="Wade K."/>
            <person name="Ball S.L."/>
            <person name="Bradley K.W."/>
            <person name="Asai D.J."/>
            <person name="Bowman C.A."/>
            <person name="Russell D.A."/>
            <person name="Pope W.H."/>
            <person name="Jacobs-Sera D."/>
            <person name="Hendrix R.W."/>
            <person name="Hatfull G.F."/>
        </authorList>
    </citation>
    <scope>NUCLEOTIDE SEQUENCE [LARGE SCALE GENOMIC DNA]</scope>
    <source>
        <strain evidence="2 3">DSM 27648</strain>
    </source>
</reference>
<keyword evidence="1" id="KW-0812">Transmembrane</keyword>
<dbReference type="EMBL" id="CP012333">
    <property type="protein sequence ID" value="AKU99157.1"/>
    <property type="molecule type" value="Genomic_DNA"/>
</dbReference>
<gene>
    <name evidence="2" type="ORF">AKJ09_05821</name>
</gene>
<keyword evidence="3" id="KW-1185">Reference proteome</keyword>
<evidence type="ECO:0000256" key="1">
    <source>
        <dbReference type="SAM" id="Phobius"/>
    </source>
</evidence>
<evidence type="ECO:0000313" key="2">
    <source>
        <dbReference type="EMBL" id="AKU99157.1"/>
    </source>
</evidence>
<feature type="transmembrane region" description="Helical" evidence="1">
    <location>
        <begin position="76"/>
        <end position="97"/>
    </location>
</feature>
<proteinExistence type="predicted"/>
<dbReference type="STRING" id="1391654.AKJ09_05821"/>
<keyword evidence="1" id="KW-0472">Membrane</keyword>
<keyword evidence="1" id="KW-1133">Transmembrane helix</keyword>
<protein>
    <submittedName>
        <fullName evidence="2">Uncharacterized protein</fullName>
    </submittedName>
</protein>
<organism evidence="2 3">
    <name type="scientific">Labilithrix luteola</name>
    <dbReference type="NCBI Taxonomy" id="1391654"/>
    <lineage>
        <taxon>Bacteria</taxon>
        <taxon>Pseudomonadati</taxon>
        <taxon>Myxococcota</taxon>
        <taxon>Polyangia</taxon>
        <taxon>Polyangiales</taxon>
        <taxon>Labilitrichaceae</taxon>
        <taxon>Labilithrix</taxon>
    </lineage>
</organism>